<organism evidence="2 3">
    <name type="scientific">Butyrivibrio hungatei</name>
    <dbReference type="NCBI Taxonomy" id="185008"/>
    <lineage>
        <taxon>Bacteria</taxon>
        <taxon>Bacillati</taxon>
        <taxon>Bacillota</taxon>
        <taxon>Clostridia</taxon>
        <taxon>Lachnospirales</taxon>
        <taxon>Lachnospiraceae</taxon>
        <taxon>Butyrivibrio</taxon>
    </lineage>
</organism>
<gene>
    <name evidence="2" type="ORF">bhn_III029</name>
</gene>
<sequence>MAHNIEKTCVGCGRTFIARNSSAPFCCKACKKRYSYHYTFKCSECRNASCEVRNNSLKGCAPNCPNLKWDP</sequence>
<reference evidence="3" key="1">
    <citation type="submission" date="2016-10" db="EMBL/GenBank/DDBJ databases">
        <title>The complete genome sequence of the rumen bacterium Butyrivibrio hungatei MB2003.</title>
        <authorList>
            <person name="Palevich N."/>
            <person name="Kelly W.J."/>
            <person name="Leahy S.C."/>
            <person name="Altermann E."/>
            <person name="Rakonjac J."/>
            <person name="Attwood G.T."/>
        </authorList>
    </citation>
    <scope>NUCLEOTIDE SEQUENCE [LARGE SCALE GENOMIC DNA]</scope>
    <source>
        <strain evidence="3">MB2003</strain>
    </source>
</reference>
<proteinExistence type="predicted"/>
<evidence type="ECO:0000313" key="2">
    <source>
        <dbReference type="EMBL" id="AOZ94977.1"/>
    </source>
</evidence>
<evidence type="ECO:0000259" key="1">
    <source>
        <dbReference type="PROSITE" id="PS00652"/>
    </source>
</evidence>
<keyword evidence="3" id="KW-1185">Reference proteome</keyword>
<dbReference type="OrthoDB" id="2003920at2"/>
<dbReference type="EMBL" id="CP017830">
    <property type="protein sequence ID" value="AOZ94977.1"/>
    <property type="molecule type" value="Genomic_DNA"/>
</dbReference>
<dbReference type="AlphaFoldDB" id="A0A1D9NX88"/>
<name>A0A1D9NX88_9FIRM</name>
<protein>
    <recommendedName>
        <fullName evidence="1">TNFR-Cys domain-containing protein</fullName>
    </recommendedName>
</protein>
<dbReference type="Proteomes" id="UP000179284">
    <property type="component" value="Chromosome II"/>
</dbReference>
<evidence type="ECO:0000313" key="3">
    <source>
        <dbReference type="Proteomes" id="UP000179284"/>
    </source>
</evidence>
<dbReference type="InterPro" id="IPR001368">
    <property type="entry name" value="TNFR/NGFR_Cys_rich_reg"/>
</dbReference>
<dbReference type="KEGG" id="bhu:bhn_III029"/>
<accession>A0A1D9NX88</accession>
<feature type="domain" description="TNFR-Cys" evidence="1">
    <location>
        <begin position="9"/>
        <end position="50"/>
    </location>
</feature>
<dbReference type="PROSITE" id="PS00652">
    <property type="entry name" value="TNFR_NGFR_1"/>
    <property type="match status" value="1"/>
</dbReference>